<name>A0A0F9XNA9_9ZZZZ</name>
<evidence type="ECO:0000313" key="1">
    <source>
        <dbReference type="EMBL" id="KKN93688.1"/>
    </source>
</evidence>
<protein>
    <submittedName>
        <fullName evidence="1">Uncharacterized protein</fullName>
    </submittedName>
</protein>
<sequence>MPKLIQNIQTYKCEKCNETGTHDEITKHEEDICFSEILTCDYNLKYNVKNFINQYKMYVHTHEDFRKIQACNSAFQRKKDNLKAFEGLLKCAKGHKIILFSGDTTEYDYFYGDIKFTCSGGCEDIRIDLEALHIETDYHNAFHMLRYDLTGSIDAHFYKKERK</sequence>
<comment type="caution">
    <text evidence="1">The sequence shown here is derived from an EMBL/GenBank/DDBJ whole genome shotgun (WGS) entry which is preliminary data.</text>
</comment>
<dbReference type="AlphaFoldDB" id="A0A0F9XNA9"/>
<organism evidence="1">
    <name type="scientific">marine sediment metagenome</name>
    <dbReference type="NCBI Taxonomy" id="412755"/>
    <lineage>
        <taxon>unclassified sequences</taxon>
        <taxon>metagenomes</taxon>
        <taxon>ecological metagenomes</taxon>
    </lineage>
</organism>
<accession>A0A0F9XNA9</accession>
<reference evidence="1" key="1">
    <citation type="journal article" date="2015" name="Nature">
        <title>Complex archaea that bridge the gap between prokaryotes and eukaryotes.</title>
        <authorList>
            <person name="Spang A."/>
            <person name="Saw J.H."/>
            <person name="Jorgensen S.L."/>
            <person name="Zaremba-Niedzwiedzka K."/>
            <person name="Martijn J."/>
            <person name="Lind A.E."/>
            <person name="van Eijk R."/>
            <person name="Schleper C."/>
            <person name="Guy L."/>
            <person name="Ettema T.J."/>
        </authorList>
    </citation>
    <scope>NUCLEOTIDE SEQUENCE</scope>
</reference>
<proteinExistence type="predicted"/>
<dbReference type="EMBL" id="LAZR01000084">
    <property type="protein sequence ID" value="KKN93688.1"/>
    <property type="molecule type" value="Genomic_DNA"/>
</dbReference>
<gene>
    <name evidence="1" type="ORF">LCGC14_0195210</name>
</gene>